<protein>
    <submittedName>
        <fullName evidence="2">Uncharacterized protein</fullName>
    </submittedName>
</protein>
<feature type="non-terminal residue" evidence="2">
    <location>
        <position position="38"/>
    </location>
</feature>
<feature type="compositionally biased region" description="Polar residues" evidence="1">
    <location>
        <begin position="27"/>
        <end position="38"/>
    </location>
</feature>
<accession>A0AAE1NIE3</accession>
<reference evidence="2" key="1">
    <citation type="submission" date="2023-11" db="EMBL/GenBank/DDBJ databases">
        <title>Genome assemblies of two species of porcelain crab, Petrolisthes cinctipes and Petrolisthes manimaculis (Anomura: Porcellanidae).</title>
        <authorList>
            <person name="Angst P."/>
        </authorList>
    </citation>
    <scope>NUCLEOTIDE SEQUENCE</scope>
    <source>
        <strain evidence="2">PB745_02</strain>
        <tissue evidence="2">Gill</tissue>
    </source>
</reference>
<evidence type="ECO:0000256" key="1">
    <source>
        <dbReference type="SAM" id="MobiDB-lite"/>
    </source>
</evidence>
<organism evidence="2 3">
    <name type="scientific">Petrolisthes manimaculis</name>
    <dbReference type="NCBI Taxonomy" id="1843537"/>
    <lineage>
        <taxon>Eukaryota</taxon>
        <taxon>Metazoa</taxon>
        <taxon>Ecdysozoa</taxon>
        <taxon>Arthropoda</taxon>
        <taxon>Crustacea</taxon>
        <taxon>Multicrustacea</taxon>
        <taxon>Malacostraca</taxon>
        <taxon>Eumalacostraca</taxon>
        <taxon>Eucarida</taxon>
        <taxon>Decapoda</taxon>
        <taxon>Pleocyemata</taxon>
        <taxon>Anomura</taxon>
        <taxon>Galatheoidea</taxon>
        <taxon>Porcellanidae</taxon>
        <taxon>Petrolisthes</taxon>
    </lineage>
</organism>
<proteinExistence type="predicted"/>
<evidence type="ECO:0000313" key="3">
    <source>
        <dbReference type="Proteomes" id="UP001292094"/>
    </source>
</evidence>
<dbReference type="EMBL" id="JAWZYT010005414">
    <property type="protein sequence ID" value="KAK4290625.1"/>
    <property type="molecule type" value="Genomic_DNA"/>
</dbReference>
<sequence length="38" mass="4314">MIGAMPAVAVRQQRKHVKQEEHKHRPNTLTIDSNAGYT</sequence>
<gene>
    <name evidence="2" type="ORF">Pmani_036486</name>
</gene>
<evidence type="ECO:0000313" key="2">
    <source>
        <dbReference type="EMBL" id="KAK4290625.1"/>
    </source>
</evidence>
<keyword evidence="3" id="KW-1185">Reference proteome</keyword>
<dbReference type="AlphaFoldDB" id="A0AAE1NIE3"/>
<comment type="caution">
    <text evidence="2">The sequence shown here is derived from an EMBL/GenBank/DDBJ whole genome shotgun (WGS) entry which is preliminary data.</text>
</comment>
<name>A0AAE1NIE3_9EUCA</name>
<feature type="region of interest" description="Disordered" evidence="1">
    <location>
        <begin position="1"/>
        <end position="38"/>
    </location>
</feature>
<dbReference type="Proteomes" id="UP001292094">
    <property type="component" value="Unassembled WGS sequence"/>
</dbReference>